<dbReference type="EMBL" id="BK015252">
    <property type="protein sequence ID" value="DAD98089.1"/>
    <property type="molecule type" value="Genomic_DNA"/>
</dbReference>
<feature type="compositionally biased region" description="Basic residues" evidence="1">
    <location>
        <begin position="48"/>
        <end position="62"/>
    </location>
</feature>
<evidence type="ECO:0000313" key="2">
    <source>
        <dbReference type="EMBL" id="DAD98089.1"/>
    </source>
</evidence>
<evidence type="ECO:0000256" key="1">
    <source>
        <dbReference type="SAM" id="MobiDB-lite"/>
    </source>
</evidence>
<feature type="compositionally biased region" description="Basic and acidic residues" evidence="1">
    <location>
        <begin position="35"/>
        <end position="47"/>
    </location>
</feature>
<sequence length="83" mass="9776">MALTLGPRWWPVHPTEVRRPPQSGVLVHDVVSPPHPEHHERRMGDRHIRPRPPSHAITRWRTRYQSTEKGEERTPQLTRTDPS</sequence>
<reference evidence="2" key="1">
    <citation type="journal article" date="2021" name="Proc. Natl. Acad. Sci. U.S.A.">
        <title>A Catalog of Tens of Thousands of Viruses from Human Metagenomes Reveals Hidden Associations with Chronic Diseases.</title>
        <authorList>
            <person name="Tisza M.J."/>
            <person name="Buck C.B."/>
        </authorList>
    </citation>
    <scope>NUCLEOTIDE SEQUENCE</scope>
    <source>
        <strain evidence="2">CtQ091</strain>
    </source>
</reference>
<accession>A0A8S5NTT0</accession>
<protein>
    <submittedName>
        <fullName evidence="2">Uncharacterized protein</fullName>
    </submittedName>
</protein>
<proteinExistence type="predicted"/>
<organism evidence="2">
    <name type="scientific">Siphoviridae sp. ctQ091</name>
    <dbReference type="NCBI Taxonomy" id="2825490"/>
    <lineage>
        <taxon>Viruses</taxon>
        <taxon>Duplodnaviria</taxon>
        <taxon>Heunggongvirae</taxon>
        <taxon>Uroviricota</taxon>
        <taxon>Caudoviricetes</taxon>
    </lineage>
</organism>
<feature type="region of interest" description="Disordered" evidence="1">
    <location>
        <begin position="11"/>
        <end position="83"/>
    </location>
</feature>
<name>A0A8S5NTT0_9CAUD</name>